<name>A0A368FPD1_ANCCA</name>
<evidence type="ECO:0000313" key="1">
    <source>
        <dbReference type="EMBL" id="RCN33388.1"/>
    </source>
</evidence>
<evidence type="ECO:0000313" key="2">
    <source>
        <dbReference type="Proteomes" id="UP000252519"/>
    </source>
</evidence>
<dbReference type="EMBL" id="JOJR01000929">
    <property type="protein sequence ID" value="RCN33388.1"/>
    <property type="molecule type" value="Genomic_DNA"/>
</dbReference>
<proteinExistence type="predicted"/>
<dbReference type="Proteomes" id="UP000252519">
    <property type="component" value="Unassembled WGS sequence"/>
</dbReference>
<organism evidence="1 2">
    <name type="scientific">Ancylostoma caninum</name>
    <name type="common">Dog hookworm</name>
    <dbReference type="NCBI Taxonomy" id="29170"/>
    <lineage>
        <taxon>Eukaryota</taxon>
        <taxon>Metazoa</taxon>
        <taxon>Ecdysozoa</taxon>
        <taxon>Nematoda</taxon>
        <taxon>Chromadorea</taxon>
        <taxon>Rhabditida</taxon>
        <taxon>Rhabditina</taxon>
        <taxon>Rhabditomorpha</taxon>
        <taxon>Strongyloidea</taxon>
        <taxon>Ancylostomatidae</taxon>
        <taxon>Ancylostomatinae</taxon>
        <taxon>Ancylostoma</taxon>
    </lineage>
</organism>
<protein>
    <submittedName>
        <fullName evidence="1">Uncharacterized protein</fullName>
    </submittedName>
</protein>
<sequence>MKGDHTLFRWLGQKVENSAVGYKPVACQRLLCAVIVQLAIFSTKPSMKLAISALVAQRLARSRKDCAIWAEANCTAALIDKH</sequence>
<accession>A0A368FPD1</accession>
<comment type="caution">
    <text evidence="1">The sequence shown here is derived from an EMBL/GenBank/DDBJ whole genome shotgun (WGS) entry which is preliminary data.</text>
</comment>
<keyword evidence="2" id="KW-1185">Reference proteome</keyword>
<gene>
    <name evidence="1" type="ORF">ANCCAN_20782</name>
</gene>
<reference evidence="1 2" key="1">
    <citation type="submission" date="2014-10" db="EMBL/GenBank/DDBJ databases">
        <title>Draft genome of the hookworm Ancylostoma caninum.</title>
        <authorList>
            <person name="Mitreva M."/>
        </authorList>
    </citation>
    <scope>NUCLEOTIDE SEQUENCE [LARGE SCALE GENOMIC DNA]</scope>
    <source>
        <strain evidence="1 2">Baltimore</strain>
    </source>
</reference>
<dbReference type="AlphaFoldDB" id="A0A368FPD1"/>